<dbReference type="PANTHER" id="PTHR11061:SF49">
    <property type="entry name" value="23S RRNA (URACIL(1939)-C(5))-METHYLTRANSFERASE RLMD"/>
    <property type="match status" value="1"/>
</dbReference>
<dbReference type="GO" id="GO:0070475">
    <property type="term" value="P:rRNA base methylation"/>
    <property type="evidence" value="ECO:0007669"/>
    <property type="project" value="TreeGrafter"/>
</dbReference>
<feature type="binding site" evidence="4">
    <location>
        <position position="238"/>
    </location>
    <ligand>
        <name>S-adenosyl-L-methionine</name>
        <dbReference type="ChEBI" id="CHEBI:59789"/>
    </ligand>
</feature>
<evidence type="ECO:0000313" key="6">
    <source>
        <dbReference type="EMBL" id="PZQ20861.1"/>
    </source>
</evidence>
<dbReference type="AlphaFoldDB" id="A0A2W5KV38"/>
<dbReference type="InterPro" id="IPR010280">
    <property type="entry name" value="U5_MeTrfase_fam"/>
</dbReference>
<keyword evidence="1 4" id="KW-0489">Methyltransferase</keyword>
<evidence type="ECO:0000256" key="3">
    <source>
        <dbReference type="ARBA" id="ARBA00022691"/>
    </source>
</evidence>
<comment type="caution">
    <text evidence="6">The sequence shown here is derived from an EMBL/GenBank/DDBJ whole genome shotgun (WGS) entry which is preliminary data.</text>
</comment>
<feature type="active site" evidence="5">
    <location>
        <position position="357"/>
    </location>
</feature>
<evidence type="ECO:0000256" key="2">
    <source>
        <dbReference type="ARBA" id="ARBA00022679"/>
    </source>
</evidence>
<keyword evidence="3 4" id="KW-0949">S-adenosyl-L-methionine</keyword>
<evidence type="ECO:0000256" key="1">
    <source>
        <dbReference type="ARBA" id="ARBA00022603"/>
    </source>
</evidence>
<comment type="similarity">
    <text evidence="4">Belongs to the class I-like SAM-binding methyltransferase superfamily. RNA M5U methyltransferase family.</text>
</comment>
<dbReference type="InterPro" id="IPR029063">
    <property type="entry name" value="SAM-dependent_MTases_sf"/>
</dbReference>
<protein>
    <submittedName>
        <fullName evidence="6">RNA methyltransferase</fullName>
    </submittedName>
</protein>
<dbReference type="InterPro" id="IPR030390">
    <property type="entry name" value="MeTrfase_TrmA_AS"/>
</dbReference>
<proteinExistence type="inferred from homology"/>
<dbReference type="EMBL" id="QFPJ01000043">
    <property type="protein sequence ID" value="PZQ20861.1"/>
    <property type="molecule type" value="Genomic_DNA"/>
</dbReference>
<keyword evidence="2 4" id="KW-0808">Transferase</keyword>
<feature type="binding site" evidence="4">
    <location>
        <position position="265"/>
    </location>
    <ligand>
        <name>S-adenosyl-L-methionine</name>
        <dbReference type="ChEBI" id="CHEBI:59789"/>
    </ligand>
</feature>
<feature type="active site" description="Nucleophile" evidence="4">
    <location>
        <position position="357"/>
    </location>
</feature>
<dbReference type="Gene3D" id="2.40.50.1070">
    <property type="match status" value="1"/>
</dbReference>
<organism evidence="6 7">
    <name type="scientific">Sphingopyxis macrogoltabida</name>
    <name type="common">Sphingomonas macrogoltabidus</name>
    <dbReference type="NCBI Taxonomy" id="33050"/>
    <lineage>
        <taxon>Bacteria</taxon>
        <taxon>Pseudomonadati</taxon>
        <taxon>Pseudomonadota</taxon>
        <taxon>Alphaproteobacteria</taxon>
        <taxon>Sphingomonadales</taxon>
        <taxon>Sphingomonadaceae</taxon>
        <taxon>Sphingopyxis</taxon>
    </lineage>
</organism>
<name>A0A2W5KV38_SPHMC</name>
<evidence type="ECO:0000256" key="5">
    <source>
        <dbReference type="PROSITE-ProRule" id="PRU10015"/>
    </source>
</evidence>
<evidence type="ECO:0000313" key="7">
    <source>
        <dbReference type="Proteomes" id="UP000248597"/>
    </source>
</evidence>
<accession>A0A2W5KV38</accession>
<dbReference type="Pfam" id="PF05958">
    <property type="entry name" value="tRNA_U5-meth_tr"/>
    <property type="match status" value="1"/>
</dbReference>
<feature type="binding site" evidence="4">
    <location>
        <position position="331"/>
    </location>
    <ligand>
        <name>S-adenosyl-L-methionine</name>
        <dbReference type="ChEBI" id="CHEBI:59789"/>
    </ligand>
</feature>
<dbReference type="PROSITE" id="PS01230">
    <property type="entry name" value="TRMA_1"/>
    <property type="match status" value="1"/>
</dbReference>
<feature type="binding site" evidence="4">
    <location>
        <position position="285"/>
    </location>
    <ligand>
        <name>S-adenosyl-L-methionine</name>
        <dbReference type="ChEBI" id="CHEBI:59789"/>
    </ligand>
</feature>
<dbReference type="GO" id="GO:0070041">
    <property type="term" value="F:rRNA (uridine-C5-)-methyltransferase activity"/>
    <property type="evidence" value="ECO:0007669"/>
    <property type="project" value="TreeGrafter"/>
</dbReference>
<dbReference type="SUPFAM" id="SSF53335">
    <property type="entry name" value="S-adenosyl-L-methionine-dependent methyltransferases"/>
    <property type="match status" value="1"/>
</dbReference>
<evidence type="ECO:0000256" key="4">
    <source>
        <dbReference type="PROSITE-ProRule" id="PRU01024"/>
    </source>
</evidence>
<dbReference type="PROSITE" id="PS51687">
    <property type="entry name" value="SAM_MT_RNA_M5U"/>
    <property type="match status" value="1"/>
</dbReference>
<dbReference type="Gene3D" id="3.40.50.150">
    <property type="entry name" value="Vaccinia Virus protein VP39"/>
    <property type="match status" value="1"/>
</dbReference>
<gene>
    <name evidence="6" type="ORF">DI569_14025</name>
</gene>
<dbReference type="Proteomes" id="UP000248597">
    <property type="component" value="Unassembled WGS sequence"/>
</dbReference>
<dbReference type="PANTHER" id="PTHR11061">
    <property type="entry name" value="RNA M5U METHYLTRANSFERASE"/>
    <property type="match status" value="1"/>
</dbReference>
<reference evidence="6 7" key="1">
    <citation type="submission" date="2017-08" db="EMBL/GenBank/DDBJ databases">
        <title>Infants hospitalized years apart are colonized by the same room-sourced microbial strains.</title>
        <authorList>
            <person name="Brooks B."/>
            <person name="Olm M.R."/>
            <person name="Firek B.A."/>
            <person name="Baker R."/>
            <person name="Thomas B.C."/>
            <person name="Morowitz M.J."/>
            <person name="Banfield J.F."/>
        </authorList>
    </citation>
    <scope>NUCLEOTIDE SEQUENCE [LARGE SCALE GENOMIC DNA]</scope>
    <source>
        <strain evidence="6">S2_005_003_R2_47</strain>
    </source>
</reference>
<sequence>MSEAALIERIAARGDGVTGDGRHVAGAVPGDHVAPDGTILPGPNRADPPCRHFGKCGGCQLQHVAEPALADFVRDRVAGALAAQQVAASEVAPARLSPPQSRRRAALTALKAGKQTVLGFNAAQSNQIVDMRECPLLSPALFALVAPTRALLAVIAPQRRPVKVKLQMLDQGPELVLEGVRADGLDAAMALQDFAGANGLARLVVDQGDGPETLWQPEPPTVHFAAASVEPPPFAFLQPTEAGQAALIGAVRDAIGDAGAVADLFAGVGTFALSIAEGRKVYAAEGARDAIAALTSAANRARLTVATEHRDLFRRPLVPAELDRFGAVILDPPRAGAEEQVKQIAAARTPVIAYVSCNPASFARDAKILVAGGYRLDWVRPVGQFRWSTHVELAARFSRQSL</sequence>